<dbReference type="Proteomes" id="UP000243374">
    <property type="component" value="Unassembled WGS sequence"/>
</dbReference>
<sequence>MSSWWVDYLNGILTGVFLSFVIINTVDFFKVRRKLRKTEKQIEKIQKQLEEE</sequence>
<keyword evidence="1" id="KW-1133">Transmembrane helix</keyword>
<keyword evidence="3" id="KW-1185">Reference proteome</keyword>
<evidence type="ECO:0000313" key="3">
    <source>
        <dbReference type="Proteomes" id="UP000243374"/>
    </source>
</evidence>
<accession>A0A662Z854</accession>
<evidence type="ECO:0000313" key="2">
    <source>
        <dbReference type="EMBL" id="SFJ75261.1"/>
    </source>
</evidence>
<keyword evidence="1" id="KW-0812">Transmembrane</keyword>
<organism evidence="2 3">
    <name type="scientific">Succinivibrio dextrinosolvens</name>
    <dbReference type="NCBI Taxonomy" id="83771"/>
    <lineage>
        <taxon>Bacteria</taxon>
        <taxon>Pseudomonadati</taxon>
        <taxon>Pseudomonadota</taxon>
        <taxon>Gammaproteobacteria</taxon>
        <taxon>Aeromonadales</taxon>
        <taxon>Succinivibrionaceae</taxon>
        <taxon>Succinivibrio</taxon>
    </lineage>
</organism>
<evidence type="ECO:0000256" key="1">
    <source>
        <dbReference type="SAM" id="Phobius"/>
    </source>
</evidence>
<dbReference type="AlphaFoldDB" id="A0A662Z854"/>
<dbReference type="EMBL" id="FOSF01000001">
    <property type="protein sequence ID" value="SFJ75261.1"/>
    <property type="molecule type" value="Genomic_DNA"/>
</dbReference>
<reference evidence="2 3" key="1">
    <citation type="submission" date="2016-10" db="EMBL/GenBank/DDBJ databases">
        <authorList>
            <person name="Varghese N."/>
            <person name="Submissions S."/>
        </authorList>
    </citation>
    <scope>NUCLEOTIDE SEQUENCE [LARGE SCALE GENOMIC DNA]</scope>
    <source>
        <strain evidence="2 3">22B</strain>
    </source>
</reference>
<name>A0A662Z854_9GAMM</name>
<feature type="transmembrane region" description="Helical" evidence="1">
    <location>
        <begin position="12"/>
        <end position="31"/>
    </location>
</feature>
<dbReference type="RefSeq" id="WP_164954447.1">
    <property type="nucleotide sequence ID" value="NZ_CP047056.1"/>
</dbReference>
<proteinExistence type="predicted"/>
<gene>
    <name evidence="2" type="ORF">SAMN04487865_1001163</name>
</gene>
<keyword evidence="1" id="KW-0472">Membrane</keyword>
<protein>
    <submittedName>
        <fullName evidence="2">Uncharacterized protein</fullName>
    </submittedName>
</protein>